<name>A0A4U9HWP0_9ENTR</name>
<evidence type="ECO:0000313" key="2">
    <source>
        <dbReference type="Proteomes" id="UP000310719"/>
    </source>
</evidence>
<protein>
    <submittedName>
        <fullName evidence="1">Uncharacterized protein</fullName>
    </submittedName>
</protein>
<dbReference type="EMBL" id="LR590464">
    <property type="protein sequence ID" value="VTP68994.1"/>
    <property type="molecule type" value="Genomic_DNA"/>
</dbReference>
<reference evidence="1 2" key="1">
    <citation type="submission" date="2019-05" db="EMBL/GenBank/DDBJ databases">
        <authorList>
            <consortium name="Pathogen Informatics"/>
        </authorList>
    </citation>
    <scope>NUCLEOTIDE SEQUENCE [LARGE SCALE GENOMIC DNA]</scope>
    <source>
        <strain evidence="1 2">NCTC13032</strain>
    </source>
</reference>
<sequence>MLIPDNGAETAIAPRIRQNEQLQRRMVLNPSESSTVNLTAPQWTLRRNLVRHNRLLLR</sequence>
<dbReference type="Proteomes" id="UP000310719">
    <property type="component" value="Chromosome"/>
</dbReference>
<accession>A0A4U9HWP0</accession>
<dbReference type="AlphaFoldDB" id="A0A4U9HWP0"/>
<evidence type="ECO:0000313" key="1">
    <source>
        <dbReference type="EMBL" id="VTP68994.1"/>
    </source>
</evidence>
<proteinExistence type="predicted"/>
<organism evidence="1 2">
    <name type="scientific">Leclercia adecarboxylata</name>
    <dbReference type="NCBI Taxonomy" id="83655"/>
    <lineage>
        <taxon>Bacteria</taxon>
        <taxon>Pseudomonadati</taxon>
        <taxon>Pseudomonadota</taxon>
        <taxon>Gammaproteobacteria</taxon>
        <taxon>Enterobacterales</taxon>
        <taxon>Enterobacteriaceae</taxon>
        <taxon>Leclercia</taxon>
    </lineage>
</organism>
<gene>
    <name evidence="1" type="ORF">NCTC13032_03884</name>
</gene>